<sequence>MILPSRRQRSSRRVSYDHSLEISDLVDDAASKMTTRGQKRGSPGTGTGEWLSRSWRVHVSLMKATAPEKAPASKSERAPTSKRAPAIDRDYLSMAPASKKTKVNCYPLDVDGREDNSDYEVKR</sequence>
<feature type="region of interest" description="Disordered" evidence="1">
    <location>
        <begin position="26"/>
        <end position="50"/>
    </location>
</feature>
<organism evidence="2 3">
    <name type="scientific">Thalassiosira oceanica</name>
    <name type="common">Marine diatom</name>
    <dbReference type="NCBI Taxonomy" id="159749"/>
    <lineage>
        <taxon>Eukaryota</taxon>
        <taxon>Sar</taxon>
        <taxon>Stramenopiles</taxon>
        <taxon>Ochrophyta</taxon>
        <taxon>Bacillariophyta</taxon>
        <taxon>Coscinodiscophyceae</taxon>
        <taxon>Thalassiosirophycidae</taxon>
        <taxon>Thalassiosirales</taxon>
        <taxon>Thalassiosiraceae</taxon>
        <taxon>Thalassiosira</taxon>
    </lineage>
</organism>
<evidence type="ECO:0000256" key="1">
    <source>
        <dbReference type="SAM" id="MobiDB-lite"/>
    </source>
</evidence>
<evidence type="ECO:0000313" key="2">
    <source>
        <dbReference type="EMBL" id="EJK53630.1"/>
    </source>
</evidence>
<reference evidence="2 3" key="1">
    <citation type="journal article" date="2012" name="Genome Biol.">
        <title>Genome and low-iron response of an oceanic diatom adapted to chronic iron limitation.</title>
        <authorList>
            <person name="Lommer M."/>
            <person name="Specht M."/>
            <person name="Roy A.S."/>
            <person name="Kraemer L."/>
            <person name="Andreson R."/>
            <person name="Gutowska M.A."/>
            <person name="Wolf J."/>
            <person name="Bergner S.V."/>
            <person name="Schilhabel M.B."/>
            <person name="Klostermeier U.C."/>
            <person name="Beiko R.G."/>
            <person name="Rosenstiel P."/>
            <person name="Hippler M."/>
            <person name="Laroche J."/>
        </authorList>
    </citation>
    <scope>NUCLEOTIDE SEQUENCE [LARGE SCALE GENOMIC DNA]</scope>
    <source>
        <strain evidence="2 3">CCMP1005</strain>
    </source>
</reference>
<evidence type="ECO:0000313" key="3">
    <source>
        <dbReference type="Proteomes" id="UP000266841"/>
    </source>
</evidence>
<gene>
    <name evidence="2" type="ORF">THAOC_26887</name>
</gene>
<accession>K0RKA0</accession>
<name>K0RKA0_THAOC</name>
<keyword evidence="3" id="KW-1185">Reference proteome</keyword>
<feature type="compositionally biased region" description="Basic and acidic residues" evidence="1">
    <location>
        <begin position="74"/>
        <end position="91"/>
    </location>
</feature>
<feature type="region of interest" description="Disordered" evidence="1">
    <location>
        <begin position="64"/>
        <end position="93"/>
    </location>
</feature>
<proteinExistence type="predicted"/>
<dbReference type="AlphaFoldDB" id="K0RKA0"/>
<comment type="caution">
    <text evidence="2">The sequence shown here is derived from an EMBL/GenBank/DDBJ whole genome shotgun (WGS) entry which is preliminary data.</text>
</comment>
<dbReference type="EMBL" id="AGNL01037390">
    <property type="protein sequence ID" value="EJK53630.1"/>
    <property type="molecule type" value="Genomic_DNA"/>
</dbReference>
<protein>
    <submittedName>
        <fullName evidence="2">Uncharacterized protein</fullName>
    </submittedName>
</protein>
<dbReference type="Proteomes" id="UP000266841">
    <property type="component" value="Unassembled WGS sequence"/>
</dbReference>